<gene>
    <name evidence="8" type="ORF">PHMEG_00021520</name>
</gene>
<name>A0A225VMK3_9STRA</name>
<reference evidence="9" key="1">
    <citation type="submission" date="2017-03" db="EMBL/GenBank/DDBJ databases">
        <title>Phytopthora megakarya and P. palmivora, two closely related causual agents of cacao black pod achieved similar genome size and gene model numbers by different mechanisms.</title>
        <authorList>
            <person name="Ali S."/>
            <person name="Shao J."/>
            <person name="Larry D.J."/>
            <person name="Kronmiller B."/>
            <person name="Shen D."/>
            <person name="Strem M.D."/>
            <person name="Melnick R.L."/>
            <person name="Guiltinan M.J."/>
            <person name="Tyler B.M."/>
            <person name="Meinhardt L.W."/>
            <person name="Bailey B.A."/>
        </authorList>
    </citation>
    <scope>NUCLEOTIDE SEQUENCE [LARGE SCALE GENOMIC DNA]</scope>
    <source>
        <strain evidence="9">zdho120</strain>
    </source>
</reference>
<evidence type="ECO:0000256" key="1">
    <source>
        <dbReference type="ARBA" id="ARBA00022679"/>
    </source>
</evidence>
<evidence type="ECO:0000256" key="6">
    <source>
        <dbReference type="ARBA" id="ARBA00022918"/>
    </source>
</evidence>
<dbReference type="EMBL" id="NBNE01004047">
    <property type="protein sequence ID" value="OWZ06249.1"/>
    <property type="molecule type" value="Genomic_DNA"/>
</dbReference>
<accession>A0A225VMK3</accession>
<evidence type="ECO:0000256" key="3">
    <source>
        <dbReference type="ARBA" id="ARBA00022722"/>
    </source>
</evidence>
<sequence length="368" mass="41888">MLHDGVVEESHGAWGFPVVLVKKKDGSVRFCIDYRMLNAVTKRDVYPLPRIDDTLDQLHGSRRFTSLDLHSGYWQVPVAAKDRDKTGFVTRRGLYRFVRMPFGLANAPGTFQRMMNAVLRGLTWQTCLVYLDDVIIFTKGDVAQHVVELATVLERLSQAGLSLKAKKCTFAATKLQYLGHELDAEGVRPMESLVRSVVEFPMSTDSAEVKRFVHMAGYYRRFVPDFASRASVMTKLLRKGVVWRWGQSQQTAFEDLKRALTDRPLLAYPDFRKPFRLITDASKTGLGATLTQDQGQGEQPIAYASRVNSETVSKYSITDLECAAVIWAVKLFRPYLYGRRFELITDHAALKYLMTSKDLTGRMHRWSL</sequence>
<evidence type="ECO:0000256" key="4">
    <source>
        <dbReference type="ARBA" id="ARBA00022759"/>
    </source>
</evidence>
<feature type="domain" description="Reverse transcriptase" evidence="7">
    <location>
        <begin position="2"/>
        <end position="182"/>
    </location>
</feature>
<dbReference type="Gene3D" id="3.30.70.270">
    <property type="match status" value="2"/>
</dbReference>
<dbReference type="Pfam" id="PF17917">
    <property type="entry name" value="RT_RNaseH"/>
    <property type="match status" value="1"/>
</dbReference>
<keyword evidence="3" id="KW-0540">Nuclease</keyword>
<proteinExistence type="predicted"/>
<dbReference type="InterPro" id="IPR050951">
    <property type="entry name" value="Retrovirus_Pol_polyprotein"/>
</dbReference>
<evidence type="ECO:0000259" key="7">
    <source>
        <dbReference type="PROSITE" id="PS50878"/>
    </source>
</evidence>
<evidence type="ECO:0000256" key="2">
    <source>
        <dbReference type="ARBA" id="ARBA00022695"/>
    </source>
</evidence>
<dbReference type="InterPro" id="IPR043128">
    <property type="entry name" value="Rev_trsase/Diguanyl_cyclase"/>
</dbReference>
<dbReference type="CDD" id="cd01647">
    <property type="entry name" value="RT_LTR"/>
    <property type="match status" value="1"/>
</dbReference>
<keyword evidence="1" id="KW-0808">Transferase</keyword>
<dbReference type="Gene3D" id="3.10.10.10">
    <property type="entry name" value="HIV Type 1 Reverse Transcriptase, subunit A, domain 1"/>
    <property type="match status" value="1"/>
</dbReference>
<dbReference type="PANTHER" id="PTHR37984:SF5">
    <property type="entry name" value="PROTEIN NYNRIN-LIKE"/>
    <property type="match status" value="1"/>
</dbReference>
<dbReference type="GO" id="GO:0003964">
    <property type="term" value="F:RNA-directed DNA polymerase activity"/>
    <property type="evidence" value="ECO:0007669"/>
    <property type="project" value="UniProtKB-KW"/>
</dbReference>
<dbReference type="AlphaFoldDB" id="A0A225VMK3"/>
<comment type="caution">
    <text evidence="8">The sequence shown here is derived from an EMBL/GenBank/DDBJ whole genome shotgun (WGS) entry which is preliminary data.</text>
</comment>
<keyword evidence="4" id="KW-0255">Endonuclease</keyword>
<organism evidence="8 9">
    <name type="scientific">Phytophthora megakarya</name>
    <dbReference type="NCBI Taxonomy" id="4795"/>
    <lineage>
        <taxon>Eukaryota</taxon>
        <taxon>Sar</taxon>
        <taxon>Stramenopiles</taxon>
        <taxon>Oomycota</taxon>
        <taxon>Peronosporomycetes</taxon>
        <taxon>Peronosporales</taxon>
        <taxon>Peronosporaceae</taxon>
        <taxon>Phytophthora</taxon>
    </lineage>
</organism>
<keyword evidence="9" id="KW-1185">Reference proteome</keyword>
<dbReference type="SUPFAM" id="SSF56672">
    <property type="entry name" value="DNA/RNA polymerases"/>
    <property type="match status" value="1"/>
</dbReference>
<dbReference type="GO" id="GO:0016787">
    <property type="term" value="F:hydrolase activity"/>
    <property type="evidence" value="ECO:0007669"/>
    <property type="project" value="UniProtKB-KW"/>
</dbReference>
<evidence type="ECO:0000313" key="9">
    <source>
        <dbReference type="Proteomes" id="UP000198211"/>
    </source>
</evidence>
<evidence type="ECO:0000256" key="5">
    <source>
        <dbReference type="ARBA" id="ARBA00022801"/>
    </source>
</evidence>
<dbReference type="PROSITE" id="PS50878">
    <property type="entry name" value="RT_POL"/>
    <property type="match status" value="1"/>
</dbReference>
<dbReference type="InterPro" id="IPR000477">
    <property type="entry name" value="RT_dom"/>
</dbReference>
<dbReference type="Pfam" id="PF00078">
    <property type="entry name" value="RVT_1"/>
    <property type="match status" value="1"/>
</dbReference>
<keyword evidence="6" id="KW-0695">RNA-directed DNA polymerase</keyword>
<dbReference type="Proteomes" id="UP000198211">
    <property type="component" value="Unassembled WGS sequence"/>
</dbReference>
<dbReference type="InterPro" id="IPR041373">
    <property type="entry name" value="RT_RNaseH"/>
</dbReference>
<protein>
    <submittedName>
        <fullName evidence="8">Gag-pol fusion protein</fullName>
    </submittedName>
</protein>
<dbReference type="FunFam" id="3.30.70.270:FF:000020">
    <property type="entry name" value="Transposon Tf2-6 polyprotein-like Protein"/>
    <property type="match status" value="1"/>
</dbReference>
<evidence type="ECO:0000313" key="8">
    <source>
        <dbReference type="EMBL" id="OWZ06249.1"/>
    </source>
</evidence>
<dbReference type="InterPro" id="IPR043502">
    <property type="entry name" value="DNA/RNA_pol_sf"/>
</dbReference>
<keyword evidence="5" id="KW-0378">Hydrolase</keyword>
<dbReference type="CDD" id="cd09274">
    <property type="entry name" value="RNase_HI_RT_Ty3"/>
    <property type="match status" value="1"/>
</dbReference>
<dbReference type="GO" id="GO:0004519">
    <property type="term" value="F:endonuclease activity"/>
    <property type="evidence" value="ECO:0007669"/>
    <property type="project" value="UniProtKB-KW"/>
</dbReference>
<dbReference type="PANTHER" id="PTHR37984">
    <property type="entry name" value="PROTEIN CBG26694"/>
    <property type="match status" value="1"/>
</dbReference>
<keyword evidence="2" id="KW-0548">Nucleotidyltransferase</keyword>
<dbReference type="OrthoDB" id="115141at2759"/>